<gene>
    <name evidence="2" type="ORF">PMACD_LOCUS9193</name>
</gene>
<evidence type="ECO:0000256" key="1">
    <source>
        <dbReference type="SAM" id="MobiDB-lite"/>
    </source>
</evidence>
<comment type="caution">
    <text evidence="2">The sequence shown here is derived from an EMBL/GenBank/DDBJ whole genome shotgun (WGS) entry which is preliminary data.</text>
</comment>
<keyword evidence="3" id="KW-1185">Reference proteome</keyword>
<feature type="region of interest" description="Disordered" evidence="1">
    <location>
        <begin position="1"/>
        <end position="45"/>
    </location>
</feature>
<dbReference type="Proteomes" id="UP000663880">
    <property type="component" value="Unassembled WGS sequence"/>
</dbReference>
<dbReference type="OrthoDB" id="10405199at2759"/>
<evidence type="ECO:0000313" key="2">
    <source>
        <dbReference type="EMBL" id="CAF4876181.1"/>
    </source>
</evidence>
<evidence type="ECO:0000313" key="3">
    <source>
        <dbReference type="Proteomes" id="UP000663880"/>
    </source>
</evidence>
<dbReference type="EMBL" id="CAJOBZ010000025">
    <property type="protein sequence ID" value="CAF4876181.1"/>
    <property type="molecule type" value="Genomic_DNA"/>
</dbReference>
<proteinExistence type="predicted"/>
<reference evidence="2" key="1">
    <citation type="submission" date="2021-02" db="EMBL/GenBank/DDBJ databases">
        <authorList>
            <person name="Steward A R."/>
        </authorList>
    </citation>
    <scope>NUCLEOTIDE SEQUENCE</scope>
</reference>
<dbReference type="AlphaFoldDB" id="A0A821TPA0"/>
<name>A0A821TPA0_9NEOP</name>
<organism evidence="2 3">
    <name type="scientific">Pieris macdunnoughi</name>
    <dbReference type="NCBI Taxonomy" id="345717"/>
    <lineage>
        <taxon>Eukaryota</taxon>
        <taxon>Metazoa</taxon>
        <taxon>Ecdysozoa</taxon>
        <taxon>Arthropoda</taxon>
        <taxon>Hexapoda</taxon>
        <taxon>Insecta</taxon>
        <taxon>Pterygota</taxon>
        <taxon>Neoptera</taxon>
        <taxon>Endopterygota</taxon>
        <taxon>Lepidoptera</taxon>
        <taxon>Glossata</taxon>
        <taxon>Ditrysia</taxon>
        <taxon>Papilionoidea</taxon>
        <taxon>Pieridae</taxon>
        <taxon>Pierinae</taxon>
        <taxon>Pieris</taxon>
    </lineage>
</organism>
<accession>A0A821TPA0</accession>
<sequence length="68" mass="7876">METAKLCRASTIHTHNLTRHPIHKHESELPSSLNKRTQTQPRTDNVYPLSVRRSRGTAISTMHYRVRA</sequence>
<protein>
    <submittedName>
        <fullName evidence="2">Uncharacterized protein</fullName>
    </submittedName>
</protein>
<feature type="compositionally biased region" description="Polar residues" evidence="1">
    <location>
        <begin position="29"/>
        <end position="43"/>
    </location>
</feature>